<dbReference type="GO" id="GO:0005788">
    <property type="term" value="C:endoplasmic reticulum lumen"/>
    <property type="evidence" value="ECO:0007669"/>
    <property type="project" value="UniProtKB-SubCell"/>
</dbReference>
<keyword evidence="11" id="KW-1185">Reference proteome</keyword>
<dbReference type="AlphaFoldDB" id="A0A8V5H794"/>
<dbReference type="Gene3D" id="3.30.30.30">
    <property type="match status" value="1"/>
</dbReference>
<dbReference type="Gene3D" id="1.20.1270.10">
    <property type="match status" value="1"/>
</dbReference>
<dbReference type="InterPro" id="IPR018181">
    <property type="entry name" value="Heat_shock_70_CS"/>
</dbReference>
<organism evidence="10 11">
    <name type="scientific">Melopsittacus undulatus</name>
    <name type="common">Budgerigar</name>
    <name type="synonym">Psittacus undulatus</name>
    <dbReference type="NCBI Taxonomy" id="13146"/>
    <lineage>
        <taxon>Eukaryota</taxon>
        <taxon>Metazoa</taxon>
        <taxon>Chordata</taxon>
        <taxon>Craniata</taxon>
        <taxon>Vertebrata</taxon>
        <taxon>Euteleostomi</taxon>
        <taxon>Archelosauria</taxon>
        <taxon>Archosauria</taxon>
        <taxon>Dinosauria</taxon>
        <taxon>Saurischia</taxon>
        <taxon>Theropoda</taxon>
        <taxon>Coelurosauria</taxon>
        <taxon>Aves</taxon>
        <taxon>Neognathae</taxon>
        <taxon>Neoaves</taxon>
        <taxon>Telluraves</taxon>
        <taxon>Australaves</taxon>
        <taxon>Psittaciformes</taxon>
        <taxon>Psittaculidae</taxon>
        <taxon>Melopsittacus</taxon>
    </lineage>
</organism>
<evidence type="ECO:0000256" key="2">
    <source>
        <dbReference type="ARBA" id="ARBA00007381"/>
    </source>
</evidence>
<feature type="compositionally biased region" description="Basic and acidic residues" evidence="9">
    <location>
        <begin position="616"/>
        <end position="626"/>
    </location>
</feature>
<evidence type="ECO:0000256" key="7">
    <source>
        <dbReference type="ARBA" id="ARBA00023186"/>
    </source>
</evidence>
<dbReference type="SUPFAM" id="SSF100934">
    <property type="entry name" value="Heat shock protein 70kD (HSP70), C-terminal subdomain"/>
    <property type="match status" value="1"/>
</dbReference>
<dbReference type="FunFam" id="3.90.640.10:FF:000012">
    <property type="entry name" value="Hypoxia up-regulated protein 1"/>
    <property type="match status" value="1"/>
</dbReference>
<evidence type="ECO:0000256" key="5">
    <source>
        <dbReference type="ARBA" id="ARBA00022824"/>
    </source>
</evidence>
<proteinExistence type="inferred from homology"/>
<dbReference type="Gene3D" id="3.90.640.10">
    <property type="entry name" value="Actin, Chain A, domain 4"/>
    <property type="match status" value="1"/>
</dbReference>
<evidence type="ECO:0000256" key="6">
    <source>
        <dbReference type="ARBA" id="ARBA00022840"/>
    </source>
</evidence>
<evidence type="ECO:0000313" key="11">
    <source>
        <dbReference type="Proteomes" id="UP000694405"/>
    </source>
</evidence>
<keyword evidence="7" id="KW-0143">Chaperone</keyword>
<comment type="subcellular location">
    <subcellularLocation>
        <location evidence="1">Endoplasmic reticulum lumen</location>
    </subcellularLocation>
</comment>
<dbReference type="GO" id="GO:1903298">
    <property type="term" value="P:negative regulation of hypoxia-induced intrinsic apoptotic signaling pathway"/>
    <property type="evidence" value="ECO:0007669"/>
    <property type="project" value="TreeGrafter"/>
</dbReference>
<dbReference type="PRINTS" id="PR00301">
    <property type="entry name" value="HEATSHOCK70"/>
</dbReference>
<evidence type="ECO:0000256" key="1">
    <source>
        <dbReference type="ARBA" id="ARBA00004319"/>
    </source>
</evidence>
<sequence>MRPWRPFGARKRVEPGVALRQRAHGGVGLSAEAVAVMSVDVGSESMKIAIVKPGVPMEIVLNKESRRKTPVAVALKENERLFGDSALGMSIRTPRVAFRYFQDLLGKRMDNPHVALYQSRFPEHELVKDEKRQTVIFKLSQTIQYSPEEILGMVLNYSRGLAEEFAEQPIKDAVITVPAYFNQAERRAVLHAARMADLKVLQLINDNTAVALNYGVFRRKDINATAQNIMFYDMGAGSTVCTIVTYQTVKTKDSGTQPQLQIQGIGFDRTLGGLEMELRLRDYLAKLFNDQHLSKDVRKNPRAMAKLLKEANRLKTVLSANVDHMAQIEGLLDDIDFKAKVSRQEFEDLCSDLFQRVAGPVQQALSSAEMTLDGIDQVILVGGATRVPKVQEVLLKAVGKEELGKNINADEAAAMGAVYQAAALSKAFKVKPFIVRDAAVFPIQVEFTREVEEDDKSRSLKHNKRILFQRMAPYPQRKVITFNRYTDDFEFYVNYGDLSFLNHDDMQVFGALNLTTVRLKGVGDSFKKHSDYESKGIKAHFNMDESGVLSLDRVESVFETLVEDKLEEESTLTSKSGIFSGEHSSFLSCPGKCWRTCKSVSLPENVLFLLQDPKENRETAKEEEPSKSSSDSTVTKTEEEKKIKAPKKQKLVHEITMELDVNDVPDLLEDELKSSLKKLQDLTVRDLEKQEREKSANSLESFIFETQDKLYQEEYQFVSTEEQREEIYKKLSEASSWMEEEGYAAATKVLLRETGSLTSEVYSVRQTDCLLSPLPCSQELKDKLSELKKLCRNLFFRVEERRKWPERLAALESLLNHSTIFLKGARMIPESDQIFTEVELSTLEKAINETMIWKNETLAEQNKLSPTEKPVLLSKDIELKIAALDREVQYLLNKAKFAKPKPRKEKNTTKTDSGKNATAASEPESTIPPTEGNQEGKDTQLFSHSPLPHPGQDGEEDQKQVTPTG</sequence>
<reference evidence="10" key="3">
    <citation type="submission" date="2025-09" db="UniProtKB">
        <authorList>
            <consortium name="Ensembl"/>
        </authorList>
    </citation>
    <scope>IDENTIFICATION</scope>
</reference>
<protein>
    <recommendedName>
        <fullName evidence="8">Hypoxia up-regulated protein 1</fullName>
    </recommendedName>
</protein>
<accession>A0A8V5H794</accession>
<dbReference type="CDD" id="cd10230">
    <property type="entry name" value="ASKHA_NBD_HSP70_HYOU1"/>
    <property type="match status" value="1"/>
</dbReference>
<evidence type="ECO:0000313" key="10">
    <source>
        <dbReference type="Ensembl" id="ENSMUNP00000023925.1"/>
    </source>
</evidence>
<feature type="compositionally biased region" description="Polar residues" evidence="9">
    <location>
        <begin position="914"/>
        <end position="933"/>
    </location>
</feature>
<evidence type="ECO:0000256" key="9">
    <source>
        <dbReference type="SAM" id="MobiDB-lite"/>
    </source>
</evidence>
<evidence type="ECO:0000256" key="3">
    <source>
        <dbReference type="ARBA" id="ARBA00022729"/>
    </source>
</evidence>
<name>A0A8V5H794_MELUD</name>
<dbReference type="SUPFAM" id="SSF53067">
    <property type="entry name" value="Actin-like ATPase domain"/>
    <property type="match status" value="2"/>
</dbReference>
<dbReference type="InterPro" id="IPR013126">
    <property type="entry name" value="Hsp_70_fam"/>
</dbReference>
<feature type="region of interest" description="Disordered" evidence="9">
    <location>
        <begin position="899"/>
        <end position="965"/>
    </location>
</feature>
<dbReference type="Proteomes" id="UP000694405">
    <property type="component" value="Chromosome 15"/>
</dbReference>
<evidence type="ECO:0000256" key="8">
    <source>
        <dbReference type="ARBA" id="ARBA00040503"/>
    </source>
</evidence>
<comment type="similarity">
    <text evidence="2">Belongs to the heat shock protein 70 family.</text>
</comment>
<gene>
    <name evidence="10" type="primary">LOC101874056</name>
</gene>
<keyword evidence="3" id="KW-0732">Signal</keyword>
<keyword evidence="4" id="KW-0547">Nucleotide-binding</keyword>
<dbReference type="PANTHER" id="PTHR45639">
    <property type="entry name" value="HSC70CB, ISOFORM G-RELATED"/>
    <property type="match status" value="1"/>
</dbReference>
<dbReference type="GO" id="GO:0140662">
    <property type="term" value="F:ATP-dependent protein folding chaperone"/>
    <property type="evidence" value="ECO:0007669"/>
    <property type="project" value="InterPro"/>
</dbReference>
<dbReference type="PROSITE" id="PS01036">
    <property type="entry name" value="HSP70_3"/>
    <property type="match status" value="1"/>
</dbReference>
<dbReference type="InterPro" id="IPR029048">
    <property type="entry name" value="HSP70_C_sf"/>
</dbReference>
<dbReference type="Gene3D" id="3.30.420.40">
    <property type="match status" value="2"/>
</dbReference>
<keyword evidence="5" id="KW-0256">Endoplasmic reticulum</keyword>
<feature type="region of interest" description="Disordered" evidence="9">
    <location>
        <begin position="616"/>
        <end position="642"/>
    </location>
</feature>
<dbReference type="PANTHER" id="PTHR45639:SF3">
    <property type="entry name" value="HYPOXIA UP-REGULATED PROTEIN 1"/>
    <property type="match status" value="1"/>
</dbReference>
<dbReference type="GO" id="GO:0005524">
    <property type="term" value="F:ATP binding"/>
    <property type="evidence" value="ECO:0007669"/>
    <property type="project" value="UniProtKB-KW"/>
</dbReference>
<reference evidence="10" key="2">
    <citation type="submission" date="2025-08" db="UniProtKB">
        <authorList>
            <consortium name="Ensembl"/>
        </authorList>
    </citation>
    <scope>IDENTIFICATION</scope>
</reference>
<dbReference type="InterPro" id="IPR043129">
    <property type="entry name" value="ATPase_NBD"/>
</dbReference>
<dbReference type="Pfam" id="PF00012">
    <property type="entry name" value="HSP70"/>
    <property type="match status" value="1"/>
</dbReference>
<dbReference type="GO" id="GO:0030968">
    <property type="term" value="P:endoplasmic reticulum unfolded protein response"/>
    <property type="evidence" value="ECO:0007669"/>
    <property type="project" value="TreeGrafter"/>
</dbReference>
<keyword evidence="6" id="KW-0067">ATP-binding</keyword>
<dbReference type="FunFam" id="2.60.34.10:FF:000009">
    <property type="entry name" value="Hypoxia up-regulated protein 1"/>
    <property type="match status" value="1"/>
</dbReference>
<dbReference type="Gene3D" id="2.60.34.10">
    <property type="entry name" value="Substrate Binding Domain Of DNAk, Chain A, domain 1"/>
    <property type="match status" value="1"/>
</dbReference>
<dbReference type="FunFam" id="3.30.30.30:FF:000004">
    <property type="entry name" value="hypoxia up-regulated protein 1"/>
    <property type="match status" value="1"/>
</dbReference>
<dbReference type="Ensembl" id="ENSMUNT00000028590.1">
    <property type="protein sequence ID" value="ENSMUNP00000023925.1"/>
    <property type="gene ID" value="ENSMUNG00000009828.2"/>
</dbReference>
<dbReference type="InterPro" id="IPR029047">
    <property type="entry name" value="HSP70_peptide-bd_sf"/>
</dbReference>
<reference evidence="10" key="1">
    <citation type="submission" date="2020-03" db="EMBL/GenBank/DDBJ databases">
        <title>Melopsittacus undulatus (budgerigar) genome, bMelUnd1, maternal haplotype with Z.</title>
        <authorList>
            <person name="Gedman G."/>
            <person name="Mountcastle J."/>
            <person name="Haase B."/>
            <person name="Formenti G."/>
            <person name="Wright T."/>
            <person name="Apodaca J."/>
            <person name="Pelan S."/>
            <person name="Chow W."/>
            <person name="Rhie A."/>
            <person name="Howe K."/>
            <person name="Fedrigo O."/>
            <person name="Jarvis E.D."/>
        </authorList>
    </citation>
    <scope>NUCLEOTIDE SEQUENCE [LARGE SCALE GENOMIC DNA]</scope>
</reference>
<evidence type="ECO:0000256" key="4">
    <source>
        <dbReference type="ARBA" id="ARBA00022741"/>
    </source>
</evidence>
<dbReference type="GO" id="GO:0034663">
    <property type="term" value="C:endoplasmic reticulum chaperone complex"/>
    <property type="evidence" value="ECO:0007669"/>
    <property type="project" value="TreeGrafter"/>
</dbReference>